<accession>A0A8S2PBN2</accession>
<name>A0A8S2PBN2_9BILA</name>
<dbReference type="OrthoDB" id="10252139at2759"/>
<dbReference type="Proteomes" id="UP000681722">
    <property type="component" value="Unassembled WGS sequence"/>
</dbReference>
<sequence length="35" mass="4077">RAGYEIINNLCEQAVKRNNGEIQWEFVHGLFDQAI</sequence>
<proteinExistence type="predicted"/>
<protein>
    <submittedName>
        <fullName evidence="1">Uncharacterized protein</fullName>
    </submittedName>
</protein>
<organism evidence="1 2">
    <name type="scientific">Didymodactylos carnosus</name>
    <dbReference type="NCBI Taxonomy" id="1234261"/>
    <lineage>
        <taxon>Eukaryota</taxon>
        <taxon>Metazoa</taxon>
        <taxon>Spiralia</taxon>
        <taxon>Gnathifera</taxon>
        <taxon>Rotifera</taxon>
        <taxon>Eurotatoria</taxon>
        <taxon>Bdelloidea</taxon>
        <taxon>Philodinida</taxon>
        <taxon>Philodinidae</taxon>
        <taxon>Didymodactylos</taxon>
    </lineage>
</organism>
<gene>
    <name evidence="1" type="ORF">SRO942_LOCUS26971</name>
</gene>
<comment type="caution">
    <text evidence="1">The sequence shown here is derived from an EMBL/GenBank/DDBJ whole genome shotgun (WGS) entry which is preliminary data.</text>
</comment>
<dbReference type="AlphaFoldDB" id="A0A8S2PBN2"/>
<evidence type="ECO:0000313" key="2">
    <source>
        <dbReference type="Proteomes" id="UP000681722"/>
    </source>
</evidence>
<reference evidence="1" key="1">
    <citation type="submission" date="2021-02" db="EMBL/GenBank/DDBJ databases">
        <authorList>
            <person name="Nowell W R."/>
        </authorList>
    </citation>
    <scope>NUCLEOTIDE SEQUENCE</scope>
</reference>
<feature type="non-terminal residue" evidence="1">
    <location>
        <position position="1"/>
    </location>
</feature>
<evidence type="ECO:0000313" key="1">
    <source>
        <dbReference type="EMBL" id="CAF4045252.1"/>
    </source>
</evidence>
<dbReference type="EMBL" id="CAJOBC010020165">
    <property type="protein sequence ID" value="CAF4045252.1"/>
    <property type="molecule type" value="Genomic_DNA"/>
</dbReference>